<gene>
    <name evidence="1" type="ORF">DPEC_G00044600</name>
</gene>
<sequence>MLSIESQLIQELRDIIPKRIEKFAQRKIRRAAFLFKNLYEQRVILDSVNSALASFRFASSPIDEDQVLIMRAQQHSDIQSLMKSYLDQEADLSEVRLRLRM</sequence>
<evidence type="ECO:0000313" key="2">
    <source>
        <dbReference type="Proteomes" id="UP001157502"/>
    </source>
</evidence>
<accession>A0ACC2HAC8</accession>
<name>A0ACC2HAC8_DALPE</name>
<keyword evidence="2" id="KW-1185">Reference proteome</keyword>
<reference evidence="1" key="1">
    <citation type="submission" date="2021-05" db="EMBL/GenBank/DDBJ databases">
        <authorList>
            <person name="Pan Q."/>
            <person name="Jouanno E."/>
            <person name="Zahm M."/>
            <person name="Klopp C."/>
            <person name="Cabau C."/>
            <person name="Louis A."/>
            <person name="Berthelot C."/>
            <person name="Parey E."/>
            <person name="Roest Crollius H."/>
            <person name="Montfort J."/>
            <person name="Robinson-Rechavi M."/>
            <person name="Bouchez O."/>
            <person name="Lampietro C."/>
            <person name="Lopez Roques C."/>
            <person name="Donnadieu C."/>
            <person name="Postlethwait J."/>
            <person name="Bobe J."/>
            <person name="Dillon D."/>
            <person name="Chandos A."/>
            <person name="von Hippel F."/>
            <person name="Guiguen Y."/>
        </authorList>
    </citation>
    <scope>NUCLEOTIDE SEQUENCE</scope>
    <source>
        <strain evidence="1">YG-Jan2019</strain>
    </source>
</reference>
<comment type="caution">
    <text evidence="1">The sequence shown here is derived from an EMBL/GenBank/DDBJ whole genome shotgun (WGS) entry which is preliminary data.</text>
</comment>
<dbReference type="EMBL" id="CM055731">
    <property type="protein sequence ID" value="KAJ8012605.1"/>
    <property type="molecule type" value="Genomic_DNA"/>
</dbReference>
<protein>
    <submittedName>
        <fullName evidence="1">Uncharacterized protein</fullName>
    </submittedName>
</protein>
<evidence type="ECO:0000313" key="1">
    <source>
        <dbReference type="EMBL" id="KAJ8012605.1"/>
    </source>
</evidence>
<organism evidence="1 2">
    <name type="scientific">Dallia pectoralis</name>
    <name type="common">Alaska blackfish</name>
    <dbReference type="NCBI Taxonomy" id="75939"/>
    <lineage>
        <taxon>Eukaryota</taxon>
        <taxon>Metazoa</taxon>
        <taxon>Chordata</taxon>
        <taxon>Craniata</taxon>
        <taxon>Vertebrata</taxon>
        <taxon>Euteleostomi</taxon>
        <taxon>Actinopterygii</taxon>
        <taxon>Neopterygii</taxon>
        <taxon>Teleostei</taxon>
        <taxon>Protacanthopterygii</taxon>
        <taxon>Esociformes</taxon>
        <taxon>Umbridae</taxon>
        <taxon>Dallia</taxon>
    </lineage>
</organism>
<dbReference type="Proteomes" id="UP001157502">
    <property type="component" value="Chromosome 4"/>
</dbReference>
<proteinExistence type="predicted"/>